<dbReference type="AlphaFoldDB" id="A0A0A8K385"/>
<keyword evidence="2" id="KW-1185">Reference proteome</keyword>
<dbReference type="STRING" id="1384459.GL4_1943"/>
<organism evidence="1 2">
    <name type="scientific">Methyloceanibacter caenitepidi</name>
    <dbReference type="NCBI Taxonomy" id="1384459"/>
    <lineage>
        <taxon>Bacteria</taxon>
        <taxon>Pseudomonadati</taxon>
        <taxon>Pseudomonadota</taxon>
        <taxon>Alphaproteobacteria</taxon>
        <taxon>Hyphomicrobiales</taxon>
        <taxon>Hyphomicrobiaceae</taxon>
        <taxon>Methyloceanibacter</taxon>
    </lineage>
</organism>
<evidence type="ECO:0000313" key="1">
    <source>
        <dbReference type="EMBL" id="BAQ17393.1"/>
    </source>
</evidence>
<dbReference type="KEGG" id="mcg:GL4_1943"/>
<reference evidence="1 2" key="1">
    <citation type="submission" date="2014-09" db="EMBL/GenBank/DDBJ databases">
        <title>Genome sequencing of Methyloceanibacter caenitepidi Gela4.</title>
        <authorList>
            <person name="Takeuchi M."/>
            <person name="Susumu S."/>
            <person name="Kamagata Y."/>
            <person name="Oshima K."/>
            <person name="Hattori M."/>
            <person name="Iwasaki W."/>
        </authorList>
    </citation>
    <scope>NUCLEOTIDE SEQUENCE [LARGE SCALE GENOMIC DNA]</scope>
    <source>
        <strain evidence="1 2">Gela4</strain>
    </source>
</reference>
<protein>
    <recommendedName>
        <fullName evidence="3">DUF3775 domain-containing protein</fullName>
    </recommendedName>
</protein>
<dbReference type="EMBL" id="AP014648">
    <property type="protein sequence ID" value="BAQ17393.1"/>
    <property type="molecule type" value="Genomic_DNA"/>
</dbReference>
<accession>A0A0A8K385</accession>
<dbReference type="Pfam" id="PF12616">
    <property type="entry name" value="DUF3775"/>
    <property type="match status" value="1"/>
</dbReference>
<name>A0A0A8K385_9HYPH</name>
<gene>
    <name evidence="1" type="ORF">GL4_1943</name>
</gene>
<dbReference type="RefSeq" id="WP_045366913.1">
    <property type="nucleotide sequence ID" value="NZ_AP014648.1"/>
</dbReference>
<dbReference type="InterPro" id="IPR022254">
    <property type="entry name" value="DUF3775"/>
</dbReference>
<sequence>MAGLEISPTKVGFVIVKAREYDAKVGAWDDGDSSDHDADSILEDFADDSTVAELRSFIQDMNVDEQVSLVALAWIGRGSFAADELEDALETARAEHNKRTADYLLGMPLLSDYLEEGLSALGYSVEDAEDDAMGD</sequence>
<proteinExistence type="predicted"/>
<evidence type="ECO:0008006" key="3">
    <source>
        <dbReference type="Google" id="ProtNLM"/>
    </source>
</evidence>
<dbReference type="OrthoDB" id="5641374at2"/>
<dbReference type="Proteomes" id="UP000031643">
    <property type="component" value="Chromosome"/>
</dbReference>
<evidence type="ECO:0000313" key="2">
    <source>
        <dbReference type="Proteomes" id="UP000031643"/>
    </source>
</evidence>
<dbReference type="HOGENOM" id="CLU_122278_0_0_5"/>